<keyword evidence="1" id="KW-0732">Signal</keyword>
<keyword evidence="3" id="KW-1185">Reference proteome</keyword>
<gene>
    <name evidence="2" type="ORF">Ocin01_03735</name>
</gene>
<dbReference type="Gene3D" id="2.170.140.10">
    <property type="entry name" value="Chitin binding domain"/>
    <property type="match status" value="1"/>
</dbReference>
<feature type="chain" id="PRO_5008905382" evidence="1">
    <location>
        <begin position="21"/>
        <end position="130"/>
    </location>
</feature>
<evidence type="ECO:0000313" key="3">
    <source>
        <dbReference type="Proteomes" id="UP000094527"/>
    </source>
</evidence>
<dbReference type="GO" id="GO:0008061">
    <property type="term" value="F:chitin binding"/>
    <property type="evidence" value="ECO:0007669"/>
    <property type="project" value="InterPro"/>
</dbReference>
<proteinExistence type="predicted"/>
<dbReference type="AlphaFoldDB" id="A0A1D2ND54"/>
<protein>
    <submittedName>
        <fullName evidence="2">Uncharacterized protein</fullName>
    </submittedName>
</protein>
<dbReference type="EMBL" id="LJIJ01000092">
    <property type="protein sequence ID" value="ODN02916.1"/>
    <property type="molecule type" value="Genomic_DNA"/>
</dbReference>
<name>A0A1D2ND54_ORCCI</name>
<reference evidence="2 3" key="1">
    <citation type="journal article" date="2016" name="Genome Biol. Evol.">
        <title>Gene Family Evolution Reflects Adaptation to Soil Environmental Stressors in the Genome of the Collembolan Orchesella cincta.</title>
        <authorList>
            <person name="Faddeeva-Vakhrusheva A."/>
            <person name="Derks M.F."/>
            <person name="Anvar S.Y."/>
            <person name="Agamennone V."/>
            <person name="Suring W."/>
            <person name="Smit S."/>
            <person name="van Straalen N.M."/>
            <person name="Roelofs D."/>
        </authorList>
    </citation>
    <scope>NUCLEOTIDE SEQUENCE [LARGE SCALE GENOMIC DNA]</scope>
    <source>
        <tissue evidence="2">Mixed pool</tissue>
    </source>
</reference>
<organism evidence="2 3">
    <name type="scientific">Orchesella cincta</name>
    <name type="common">Springtail</name>
    <name type="synonym">Podura cincta</name>
    <dbReference type="NCBI Taxonomy" id="48709"/>
    <lineage>
        <taxon>Eukaryota</taxon>
        <taxon>Metazoa</taxon>
        <taxon>Ecdysozoa</taxon>
        <taxon>Arthropoda</taxon>
        <taxon>Hexapoda</taxon>
        <taxon>Collembola</taxon>
        <taxon>Entomobryomorpha</taxon>
        <taxon>Entomobryoidea</taxon>
        <taxon>Orchesellidae</taxon>
        <taxon>Orchesellinae</taxon>
        <taxon>Orchesella</taxon>
    </lineage>
</organism>
<dbReference type="InterPro" id="IPR036508">
    <property type="entry name" value="Chitin-bd_dom_sf"/>
</dbReference>
<dbReference type="Proteomes" id="UP000094527">
    <property type="component" value="Unassembled WGS sequence"/>
</dbReference>
<dbReference type="SUPFAM" id="SSF57625">
    <property type="entry name" value="Invertebrate chitin-binding proteins"/>
    <property type="match status" value="1"/>
</dbReference>
<evidence type="ECO:0000256" key="1">
    <source>
        <dbReference type="SAM" id="SignalP"/>
    </source>
</evidence>
<evidence type="ECO:0000313" key="2">
    <source>
        <dbReference type="EMBL" id="ODN02916.1"/>
    </source>
</evidence>
<feature type="signal peptide" evidence="1">
    <location>
        <begin position="1"/>
        <end position="20"/>
    </location>
</feature>
<comment type="caution">
    <text evidence="2">The sequence shown here is derived from an EMBL/GenBank/DDBJ whole genome shotgun (WGS) entry which is preliminary data.</text>
</comment>
<accession>A0A1D2ND54</accession>
<sequence>MMRLYIIVFVAAACLQQTESLSPNQRLMQLNDMCCYMGKYRLGLIPDPFRCDSFNSCRPMMDNDGRYRLDPLQQKCESGLYYDFRRCRCLRPEEVTCFDAQLSDHIRDFFNCTTEFREEGIDGSCGRGAS</sequence>